<dbReference type="InterPro" id="IPR007191">
    <property type="entry name" value="Sec8_exocyst_N"/>
</dbReference>
<evidence type="ECO:0000256" key="1">
    <source>
        <dbReference type="ARBA" id="ARBA00010470"/>
    </source>
</evidence>
<organism evidence="9 10">
    <name type="scientific">Adineta steineri</name>
    <dbReference type="NCBI Taxonomy" id="433720"/>
    <lineage>
        <taxon>Eukaryota</taxon>
        <taxon>Metazoa</taxon>
        <taxon>Spiralia</taxon>
        <taxon>Gnathifera</taxon>
        <taxon>Rotifera</taxon>
        <taxon>Eurotatoria</taxon>
        <taxon>Bdelloidea</taxon>
        <taxon>Adinetida</taxon>
        <taxon>Adinetidae</taxon>
        <taxon>Adineta</taxon>
    </lineage>
</organism>
<keyword evidence="3 5" id="KW-0268">Exocytosis</keyword>
<evidence type="ECO:0000256" key="2">
    <source>
        <dbReference type="ARBA" id="ARBA00022448"/>
    </source>
</evidence>
<dbReference type="Pfam" id="PF04048">
    <property type="entry name" value="Sec8_N"/>
    <property type="match status" value="1"/>
</dbReference>
<comment type="similarity">
    <text evidence="1 5">Belongs to the SEC8 family.</text>
</comment>
<feature type="domain" description="Exocyst complex component Sec8 middle helical bundle" evidence="7">
    <location>
        <begin position="266"/>
        <end position="488"/>
    </location>
</feature>
<evidence type="ECO:0000313" key="10">
    <source>
        <dbReference type="Proteomes" id="UP000663832"/>
    </source>
</evidence>
<evidence type="ECO:0000256" key="3">
    <source>
        <dbReference type="ARBA" id="ARBA00022483"/>
    </source>
</evidence>
<dbReference type="GO" id="GO:0006904">
    <property type="term" value="P:vesicle docking involved in exocytosis"/>
    <property type="evidence" value="ECO:0007669"/>
    <property type="project" value="InterPro"/>
</dbReference>
<keyword evidence="4 5" id="KW-0653">Protein transport</keyword>
<dbReference type="AlphaFoldDB" id="A0A813YW09"/>
<dbReference type="GO" id="GO:0015031">
    <property type="term" value="P:protein transport"/>
    <property type="evidence" value="ECO:0007669"/>
    <property type="project" value="UniProtKB-KW"/>
</dbReference>
<name>A0A813YW09_9BILA</name>
<feature type="domain" description="Exocyst complex component Sec8 N-terminal" evidence="6">
    <location>
        <begin position="38"/>
        <end position="127"/>
    </location>
</feature>
<gene>
    <name evidence="8" type="ORF">BJG266_LOCUS28</name>
    <name evidence="9" type="ORF">QVE165_LOCUS8882</name>
</gene>
<keyword evidence="10" id="KW-1185">Reference proteome</keyword>
<evidence type="ECO:0000313" key="8">
    <source>
        <dbReference type="EMBL" id="CAF0718913.1"/>
    </source>
</evidence>
<dbReference type="Pfam" id="PF20652">
    <property type="entry name" value="Sec8_C"/>
    <property type="match status" value="1"/>
</dbReference>
<evidence type="ECO:0000259" key="7">
    <source>
        <dbReference type="Pfam" id="PF20652"/>
    </source>
</evidence>
<dbReference type="OrthoDB" id="272977at2759"/>
<dbReference type="InterPro" id="IPR039682">
    <property type="entry name" value="Sec8/EXOC4"/>
</dbReference>
<dbReference type="InterPro" id="IPR048630">
    <property type="entry name" value="Sec8_M"/>
</dbReference>
<dbReference type="EMBL" id="CAJNOM010000040">
    <property type="protein sequence ID" value="CAF0889800.1"/>
    <property type="molecule type" value="Genomic_DNA"/>
</dbReference>
<evidence type="ECO:0000256" key="4">
    <source>
        <dbReference type="ARBA" id="ARBA00022927"/>
    </source>
</evidence>
<reference evidence="9" key="1">
    <citation type="submission" date="2021-02" db="EMBL/GenBank/DDBJ databases">
        <authorList>
            <person name="Nowell W R."/>
        </authorList>
    </citation>
    <scope>NUCLEOTIDE SEQUENCE</scope>
</reference>
<dbReference type="GO" id="GO:0090522">
    <property type="term" value="P:vesicle tethering involved in exocytosis"/>
    <property type="evidence" value="ECO:0007669"/>
    <property type="project" value="UniProtKB-UniRule"/>
</dbReference>
<dbReference type="PANTHER" id="PTHR14146:SF0">
    <property type="entry name" value="EXOCYST COMPLEX COMPONENT 4"/>
    <property type="match status" value="1"/>
</dbReference>
<sequence length="1032" mass="120728">MERQSTTFILMKIIRDLNFNTNTEAREQQRRFVNERFQRSNTNIDRCIKSSATDLTELITNFSDIYTSIEQSKNRVQNVRERLRECKNLLLLKRQDIRKLWLLTSEQNALDKIYQNINEIKHVPIRLQFYLNKHLYIHASLLLIKAKEHQELRLINALSDIDGQLKDERLTLEHQLRQELVNQLFDKPCRDILGNKNVSSSTTTVNSTTNKNDHNYLSRIRENRLLRKQLDQDFETGKLLFEFHSLSIIPDKYMLVDIRHQAPDLYLDVLLQSLSILSRLNETLEYVQKQLHEQFHRIVIRTTQHIVDNNFVLHSNNSHQNFMSNNPDCLRDLLETCYEQFKIVVKNIEYVLNILKLIQEHQAPVQIQQAEYITMQTAENQRNLESEQRQAPASIPTVIQFEIPYLFSIELVWETLQQVLSEVLNEYIDYNNTLDTSALNSSSTSNSTDYTNHHSVVDFSQYLTKKAPPRSQQIPRLFEFSQSAQFNSMTSYLQEQNRFAIKHETTAVATGYKQYVCKPNYRNITAVHDILQRIIEDIDTNFKLHPTKRILDRKLTEFIRDRFIGRVIKDICESAQLTSSSTIADQNRLAELIPVVLQKQLQLSIPILQSTYLIFKSCEELCALVKCLPPYADDFCQAIIDLLFKHRESCNKLFLSIVERNDSPGTSIYSNEWVKDADINRHLRTMPAFDAFIRMAKQQHLTNNDGHDDNADNVRFRQTKETETLLINFSQSEMNLDDICTTYKHIKLLANIHESLDWLYYKLSYYFDILDKCLSDTRCLDALIQTTVTSGYTSRSLKQNHHQYEQLKLSRVNLEIFSNAMKTTLTLSYDILLVLFLEIRLHCFYHLSLLFRNASHYASVIDTDPDENIMTLNRDLTRLQETLHSSLNEKKFLFLFQGLGFVLATILIRAAPRFVRISESGVTKMCRNIFAIEQTLTQIRTVGDAELMRAHRFYELLYATKPDEIIAVIEEHGPEYTEQDYINLLQLKHRSFPASESGNFSLDKYEQMIRKVLHPNATTQSKPVNGKTNAKH</sequence>
<dbReference type="GO" id="GO:0006612">
    <property type="term" value="P:protein targeting to membrane"/>
    <property type="evidence" value="ECO:0007669"/>
    <property type="project" value="UniProtKB-UniRule"/>
</dbReference>
<evidence type="ECO:0000313" key="9">
    <source>
        <dbReference type="EMBL" id="CAF0889800.1"/>
    </source>
</evidence>
<dbReference type="Proteomes" id="UP000663877">
    <property type="component" value="Unassembled WGS sequence"/>
</dbReference>
<comment type="caution">
    <text evidence="9">The sequence shown here is derived from an EMBL/GenBank/DDBJ whole genome shotgun (WGS) entry which is preliminary data.</text>
</comment>
<dbReference type="GO" id="GO:0000145">
    <property type="term" value="C:exocyst"/>
    <property type="evidence" value="ECO:0007669"/>
    <property type="project" value="UniProtKB-UniRule"/>
</dbReference>
<dbReference type="Proteomes" id="UP000663832">
    <property type="component" value="Unassembled WGS sequence"/>
</dbReference>
<comment type="function">
    <text evidence="5">Component of the exocyst complex involved in the docking of exocytic vesicles with fusion sites on the plasma membrane.</text>
</comment>
<evidence type="ECO:0000256" key="5">
    <source>
        <dbReference type="RuleBase" id="RU367079"/>
    </source>
</evidence>
<proteinExistence type="inferred from homology"/>
<evidence type="ECO:0000259" key="6">
    <source>
        <dbReference type="Pfam" id="PF04048"/>
    </source>
</evidence>
<protein>
    <recommendedName>
        <fullName evidence="5">Exocyst complex component Sec8</fullName>
    </recommendedName>
</protein>
<dbReference type="EMBL" id="CAJNOI010000001">
    <property type="protein sequence ID" value="CAF0718913.1"/>
    <property type="molecule type" value="Genomic_DNA"/>
</dbReference>
<dbReference type="PANTHER" id="PTHR14146">
    <property type="entry name" value="EXOCYST COMPLEX COMPONENT 4"/>
    <property type="match status" value="1"/>
</dbReference>
<dbReference type="GO" id="GO:0006893">
    <property type="term" value="P:Golgi to plasma membrane transport"/>
    <property type="evidence" value="ECO:0007669"/>
    <property type="project" value="TreeGrafter"/>
</dbReference>
<accession>A0A813YW09</accession>
<keyword evidence="2 5" id="KW-0813">Transport</keyword>